<organism evidence="1 2">
    <name type="scientific">Gibbsiella quercinecans</name>
    <dbReference type="NCBI Taxonomy" id="929813"/>
    <lineage>
        <taxon>Bacteria</taxon>
        <taxon>Pseudomonadati</taxon>
        <taxon>Pseudomonadota</taxon>
        <taxon>Gammaproteobacteria</taxon>
        <taxon>Enterobacterales</taxon>
        <taxon>Yersiniaceae</taxon>
        <taxon>Gibbsiella</taxon>
    </lineage>
</organism>
<protein>
    <submittedName>
        <fullName evidence="1">Cellulose synthase</fullName>
    </submittedName>
</protein>
<dbReference type="OrthoDB" id="6078279at2"/>
<proteinExistence type="predicted"/>
<evidence type="ECO:0000313" key="1">
    <source>
        <dbReference type="EMBL" id="ATA20936.1"/>
    </source>
</evidence>
<dbReference type="RefSeq" id="WP_095847522.1">
    <property type="nucleotide sequence ID" value="NZ_CAMKXY010000063.1"/>
</dbReference>
<dbReference type="AlphaFoldDB" id="A0A250B4D9"/>
<dbReference type="InterPro" id="IPR022798">
    <property type="entry name" value="BcsD_bac"/>
</dbReference>
<dbReference type="Gene3D" id="3.30.70.2590">
    <property type="match status" value="1"/>
</dbReference>
<dbReference type="GO" id="GO:0030244">
    <property type="term" value="P:cellulose biosynthetic process"/>
    <property type="evidence" value="ECO:0007669"/>
    <property type="project" value="InterPro"/>
</dbReference>
<dbReference type="Pfam" id="PF03500">
    <property type="entry name" value="Cellsynth_D"/>
    <property type="match status" value="1"/>
</dbReference>
<dbReference type="EMBL" id="CP014136">
    <property type="protein sequence ID" value="ATA20936.1"/>
    <property type="molecule type" value="Genomic_DNA"/>
</dbReference>
<dbReference type="Proteomes" id="UP000217182">
    <property type="component" value="Chromosome"/>
</dbReference>
<reference evidence="1 2" key="1">
    <citation type="submission" date="2016-01" db="EMBL/GenBank/DDBJ databases">
        <authorList>
            <person name="Oliw E.H."/>
        </authorList>
    </citation>
    <scope>NUCLEOTIDE SEQUENCE [LARGE SCALE GENOMIC DNA]</scope>
    <source>
        <strain evidence="1 2">FRB97</strain>
    </source>
</reference>
<dbReference type="KEGG" id="gqu:AWC35_17190"/>
<keyword evidence="2" id="KW-1185">Reference proteome</keyword>
<gene>
    <name evidence="1" type="ORF">AWC35_17190</name>
</gene>
<accession>A0A250B4D9</accession>
<dbReference type="InterPro" id="IPR038470">
    <property type="entry name" value="Cellsynth_D_sf"/>
</dbReference>
<evidence type="ECO:0000313" key="2">
    <source>
        <dbReference type="Proteomes" id="UP000217182"/>
    </source>
</evidence>
<sequence length="160" mass="18251">MQEHRYTQLEQEYYRHRQQAVSGWQVLTQALFSGILSSSDDEDGRRFLNLVGKNLAGQHPLPFSRSLGELEDNMNAILGRFDWGVLTIEASQQQLTLVHLAWPPSPQGQDDELWRVALISLLEGMYAEWLLSQGGHPTVPLRWVNNSAEGAFIFRYQNGL</sequence>
<name>A0A250B4D9_9GAMM</name>